<dbReference type="EMBL" id="UOFZ01000052">
    <property type="protein sequence ID" value="VAX12561.1"/>
    <property type="molecule type" value="Genomic_DNA"/>
</dbReference>
<evidence type="ECO:0000256" key="5">
    <source>
        <dbReference type="ARBA" id="ARBA00022556"/>
    </source>
</evidence>
<reference evidence="9" key="1">
    <citation type="submission" date="2018-06" db="EMBL/GenBank/DDBJ databases">
        <authorList>
            <person name="Zhirakovskaya E."/>
        </authorList>
    </citation>
    <scope>NUCLEOTIDE SEQUENCE</scope>
</reference>
<evidence type="ECO:0000313" key="9">
    <source>
        <dbReference type="EMBL" id="VAX12561.1"/>
    </source>
</evidence>
<evidence type="ECO:0000256" key="1">
    <source>
        <dbReference type="ARBA" id="ARBA00004496"/>
    </source>
</evidence>
<dbReference type="GO" id="GO:0019171">
    <property type="term" value="F:(3R)-hydroxyacyl-[acyl-carrier-protein] dehydratase activity"/>
    <property type="evidence" value="ECO:0007669"/>
    <property type="project" value="UniProtKB-EC"/>
</dbReference>
<dbReference type="Gene3D" id="3.10.129.10">
    <property type="entry name" value="Hotdog Thioesterase"/>
    <property type="match status" value="1"/>
</dbReference>
<name>A0A3B1BDX4_9ZZZZ</name>
<keyword evidence="7 9" id="KW-0456">Lyase</keyword>
<protein>
    <recommendedName>
        <fullName evidence="2">3-hydroxyacyl-[acyl-carrier-protein] dehydratase</fullName>
        <ecNumber evidence="2">4.2.1.59</ecNumber>
    </recommendedName>
</protein>
<dbReference type="HAMAP" id="MF_00406">
    <property type="entry name" value="FabZ"/>
    <property type="match status" value="1"/>
</dbReference>
<keyword evidence="3" id="KW-0963">Cytoplasm</keyword>
<comment type="function">
    <text evidence="8">Involved in unsaturated fatty acids biosynthesis. Catalyzes the dehydration of short chain beta-hydroxyacyl-ACPs and long chain saturated and unsaturated beta-hydroxyacyl-ACPs.</text>
</comment>
<evidence type="ECO:0000256" key="4">
    <source>
        <dbReference type="ARBA" id="ARBA00022516"/>
    </source>
</evidence>
<dbReference type="InterPro" id="IPR013114">
    <property type="entry name" value="FabA_FabZ"/>
</dbReference>
<dbReference type="PANTHER" id="PTHR30272:SF1">
    <property type="entry name" value="3-HYDROXYACYL-[ACYL-CARRIER-PROTEIN] DEHYDRATASE"/>
    <property type="match status" value="1"/>
</dbReference>
<dbReference type="GO" id="GO:0016020">
    <property type="term" value="C:membrane"/>
    <property type="evidence" value="ECO:0007669"/>
    <property type="project" value="GOC"/>
</dbReference>
<evidence type="ECO:0000256" key="7">
    <source>
        <dbReference type="ARBA" id="ARBA00023239"/>
    </source>
</evidence>
<proteinExistence type="inferred from homology"/>
<keyword evidence="5" id="KW-0441">Lipid A biosynthesis</keyword>
<evidence type="ECO:0000256" key="3">
    <source>
        <dbReference type="ARBA" id="ARBA00022490"/>
    </source>
</evidence>
<dbReference type="Pfam" id="PF07977">
    <property type="entry name" value="FabA"/>
    <property type="match status" value="1"/>
</dbReference>
<dbReference type="EC" id="4.2.1.59" evidence="2"/>
<dbReference type="PANTHER" id="PTHR30272">
    <property type="entry name" value="3-HYDROXYACYL-[ACYL-CARRIER-PROTEIN] DEHYDRATASE"/>
    <property type="match status" value="1"/>
</dbReference>
<dbReference type="GO" id="GO:0005737">
    <property type="term" value="C:cytoplasm"/>
    <property type="evidence" value="ECO:0007669"/>
    <property type="project" value="UniProtKB-SubCell"/>
</dbReference>
<dbReference type="InterPro" id="IPR010084">
    <property type="entry name" value="FabZ"/>
</dbReference>
<dbReference type="FunFam" id="3.10.129.10:FF:000001">
    <property type="entry name" value="3-hydroxyacyl-[acyl-carrier-protein] dehydratase FabZ"/>
    <property type="match status" value="1"/>
</dbReference>
<accession>A0A3B1BDX4</accession>
<comment type="subcellular location">
    <subcellularLocation>
        <location evidence="1">Cytoplasm</location>
    </subcellularLocation>
</comment>
<dbReference type="InterPro" id="IPR029069">
    <property type="entry name" value="HotDog_dom_sf"/>
</dbReference>
<gene>
    <name evidence="9" type="ORF">MNBD_GAMMA24-1002</name>
</gene>
<organism evidence="9">
    <name type="scientific">hydrothermal vent metagenome</name>
    <dbReference type="NCBI Taxonomy" id="652676"/>
    <lineage>
        <taxon>unclassified sequences</taxon>
        <taxon>metagenomes</taxon>
        <taxon>ecological metagenomes</taxon>
    </lineage>
</organism>
<keyword evidence="4" id="KW-0444">Lipid biosynthesis</keyword>
<sequence length="147" mass="16754">MNSMDINEILRHLPHRYPFLLIDRVLDYKAGEYLLALKNVSHNEPHFTGHFPLRPVMPGVLITECLAQATAILAAISTSRKDDGNSLFYLAGIDKARFKRQVEPGDQLQLRVDFIKERRGIWKFATQATVEDQLACSAEIMCAEREI</sequence>
<evidence type="ECO:0000256" key="2">
    <source>
        <dbReference type="ARBA" id="ARBA00013167"/>
    </source>
</evidence>
<evidence type="ECO:0000256" key="8">
    <source>
        <dbReference type="ARBA" id="ARBA00025049"/>
    </source>
</evidence>
<dbReference type="GO" id="GO:0009245">
    <property type="term" value="P:lipid A biosynthetic process"/>
    <property type="evidence" value="ECO:0007669"/>
    <property type="project" value="UniProtKB-KW"/>
</dbReference>
<dbReference type="AlphaFoldDB" id="A0A3B1BDX4"/>
<keyword evidence="6" id="KW-0443">Lipid metabolism</keyword>
<dbReference type="NCBIfam" id="NF000582">
    <property type="entry name" value="PRK00006.1"/>
    <property type="match status" value="1"/>
</dbReference>
<dbReference type="GO" id="GO:0006633">
    <property type="term" value="P:fatty acid biosynthetic process"/>
    <property type="evidence" value="ECO:0007669"/>
    <property type="project" value="InterPro"/>
</dbReference>
<dbReference type="NCBIfam" id="TIGR01750">
    <property type="entry name" value="fabZ"/>
    <property type="match status" value="1"/>
</dbReference>
<evidence type="ECO:0000256" key="6">
    <source>
        <dbReference type="ARBA" id="ARBA00023098"/>
    </source>
</evidence>
<dbReference type="SUPFAM" id="SSF54637">
    <property type="entry name" value="Thioesterase/thiol ester dehydrase-isomerase"/>
    <property type="match status" value="1"/>
</dbReference>
<dbReference type="CDD" id="cd01288">
    <property type="entry name" value="FabZ"/>
    <property type="match status" value="1"/>
</dbReference>